<feature type="compositionally biased region" description="Basic residues" evidence="1">
    <location>
        <begin position="170"/>
        <end position="180"/>
    </location>
</feature>
<name>A0ABM3PYW2_ACIJB</name>
<accession>A0ABM3PYW2</accession>
<reference evidence="3" key="1">
    <citation type="submission" date="2025-08" db="UniProtKB">
        <authorList>
            <consortium name="RefSeq"/>
        </authorList>
    </citation>
    <scope>IDENTIFICATION</scope>
    <source>
        <tissue evidence="3">Blood</tissue>
    </source>
</reference>
<feature type="region of interest" description="Disordered" evidence="1">
    <location>
        <begin position="1"/>
        <end position="143"/>
    </location>
</feature>
<evidence type="ECO:0000256" key="1">
    <source>
        <dbReference type="SAM" id="MobiDB-lite"/>
    </source>
</evidence>
<dbReference type="RefSeq" id="XP_053076867.1">
    <property type="nucleotide sequence ID" value="XM_053220892.1"/>
</dbReference>
<protein>
    <submittedName>
        <fullName evidence="3">Translation initiation factor IF-2-like</fullName>
    </submittedName>
</protein>
<feature type="compositionally biased region" description="Pro residues" evidence="1">
    <location>
        <begin position="130"/>
        <end position="139"/>
    </location>
</feature>
<gene>
    <name evidence="3" type="primary">LOC113604479</name>
</gene>
<evidence type="ECO:0000313" key="2">
    <source>
        <dbReference type="Proteomes" id="UP001652583"/>
    </source>
</evidence>
<sequence>MNLRWCLDEVEQTAPLDTSSAGISPQPPPLLLRLEGVPSASLHSPGGYGGAGTRPATGRPRPLHGLRSGTGRPIPGRPNLCRPGVGLPLPPRRPGRFPFRPRPSAPTSAGVQPLGPEGELRRGRSCSPRPGSPARPPRAPHSLTRRLDALPRRRRCAFPQCNFISSSAARHAHGARSPRTRMREGRSRGGRRWGLRMRVRGRVTAAVPEGRKPPRLAPRGQLQLPIRRRLLRQWPAPEWESVSSHRHNGQ</sequence>
<feature type="region of interest" description="Disordered" evidence="1">
    <location>
        <begin position="169"/>
        <end position="189"/>
    </location>
</feature>
<dbReference type="Proteomes" id="UP001652583">
    <property type="component" value="Chromosome A1"/>
</dbReference>
<keyword evidence="2" id="KW-1185">Reference proteome</keyword>
<proteinExistence type="predicted"/>
<evidence type="ECO:0000313" key="3">
    <source>
        <dbReference type="RefSeq" id="XP_053076867.1"/>
    </source>
</evidence>
<organism evidence="2 3">
    <name type="scientific">Acinonyx jubatus</name>
    <name type="common">Cheetah</name>
    <dbReference type="NCBI Taxonomy" id="32536"/>
    <lineage>
        <taxon>Eukaryota</taxon>
        <taxon>Metazoa</taxon>
        <taxon>Chordata</taxon>
        <taxon>Craniata</taxon>
        <taxon>Vertebrata</taxon>
        <taxon>Euteleostomi</taxon>
        <taxon>Mammalia</taxon>
        <taxon>Eutheria</taxon>
        <taxon>Laurasiatheria</taxon>
        <taxon>Carnivora</taxon>
        <taxon>Feliformia</taxon>
        <taxon>Felidae</taxon>
        <taxon>Felinae</taxon>
        <taxon>Acinonyx</taxon>
    </lineage>
</organism>
<dbReference type="GeneID" id="113604479"/>